<evidence type="ECO:0000313" key="2">
    <source>
        <dbReference type="Proteomes" id="UP001175228"/>
    </source>
</evidence>
<comment type="caution">
    <text evidence="1">The sequence shown here is derived from an EMBL/GenBank/DDBJ whole genome shotgun (WGS) entry which is preliminary data.</text>
</comment>
<name>A0AA39QCA6_9AGAR</name>
<organism evidence="1 2">
    <name type="scientific">Armillaria luteobubalina</name>
    <dbReference type="NCBI Taxonomy" id="153913"/>
    <lineage>
        <taxon>Eukaryota</taxon>
        <taxon>Fungi</taxon>
        <taxon>Dikarya</taxon>
        <taxon>Basidiomycota</taxon>
        <taxon>Agaricomycotina</taxon>
        <taxon>Agaricomycetes</taxon>
        <taxon>Agaricomycetidae</taxon>
        <taxon>Agaricales</taxon>
        <taxon>Marasmiineae</taxon>
        <taxon>Physalacriaceae</taxon>
        <taxon>Armillaria</taxon>
    </lineage>
</organism>
<accession>A0AA39QCA6</accession>
<gene>
    <name evidence="1" type="ORF">EDD18DRAFT_1103655</name>
</gene>
<sequence>MYGKPDYPKITLSAHGETGHTELTIPVLKQQSYTGNEPVISSAPANTPCAELGINGVFERLNATLATSQSQESEVLRPGRKTTLHSILEPYVARNDDFGTMPYCTVEEEARKMWRNALMHDRIITTSIPPRRMWDLYTNRVVPSWVGYANNWGDFFVWGISHAWVDKKECMPMPKDTNLDLIRIEMLNLGAQYVWLDVLCLRQEGGKDEYLRLDEWKLDVPTIGWVYQNTRVGRPLHLTPDYFESDRCWFRRAWTLQEINSHTIIGGEAGDDIMDTEVRKVFDKQLAHLWELQKRKFVLELASEMQNRV</sequence>
<proteinExistence type="predicted"/>
<dbReference type="Proteomes" id="UP001175228">
    <property type="component" value="Unassembled WGS sequence"/>
</dbReference>
<protein>
    <recommendedName>
        <fullName evidence="3">Heterokaryon incompatibility domain-containing protein</fullName>
    </recommendedName>
</protein>
<keyword evidence="2" id="KW-1185">Reference proteome</keyword>
<evidence type="ECO:0000313" key="1">
    <source>
        <dbReference type="EMBL" id="KAK0499236.1"/>
    </source>
</evidence>
<dbReference type="EMBL" id="JAUEPU010000010">
    <property type="protein sequence ID" value="KAK0499236.1"/>
    <property type="molecule type" value="Genomic_DNA"/>
</dbReference>
<dbReference type="AlphaFoldDB" id="A0AA39QCA6"/>
<evidence type="ECO:0008006" key="3">
    <source>
        <dbReference type="Google" id="ProtNLM"/>
    </source>
</evidence>
<reference evidence="1" key="1">
    <citation type="submission" date="2023-06" db="EMBL/GenBank/DDBJ databases">
        <authorList>
            <consortium name="Lawrence Berkeley National Laboratory"/>
            <person name="Ahrendt S."/>
            <person name="Sahu N."/>
            <person name="Indic B."/>
            <person name="Wong-Bajracharya J."/>
            <person name="Merenyi Z."/>
            <person name="Ke H.-M."/>
            <person name="Monk M."/>
            <person name="Kocsube S."/>
            <person name="Drula E."/>
            <person name="Lipzen A."/>
            <person name="Balint B."/>
            <person name="Henrissat B."/>
            <person name="Andreopoulos B."/>
            <person name="Martin F.M."/>
            <person name="Harder C.B."/>
            <person name="Rigling D."/>
            <person name="Ford K.L."/>
            <person name="Foster G.D."/>
            <person name="Pangilinan J."/>
            <person name="Papanicolaou A."/>
            <person name="Barry K."/>
            <person name="LaButti K."/>
            <person name="Viragh M."/>
            <person name="Koriabine M."/>
            <person name="Yan M."/>
            <person name="Riley R."/>
            <person name="Champramary S."/>
            <person name="Plett K.L."/>
            <person name="Tsai I.J."/>
            <person name="Slot J."/>
            <person name="Sipos G."/>
            <person name="Plett J."/>
            <person name="Nagy L.G."/>
            <person name="Grigoriev I.V."/>
        </authorList>
    </citation>
    <scope>NUCLEOTIDE SEQUENCE</scope>
    <source>
        <strain evidence="1">HWK02</strain>
    </source>
</reference>